<dbReference type="EMBL" id="PSYR01000002">
    <property type="protein sequence ID" value="RCN56431.1"/>
    <property type="molecule type" value="Genomic_DNA"/>
</dbReference>
<name>A0A368HG21_9GAMM</name>
<keyword evidence="3" id="KW-1185">Reference proteome</keyword>
<dbReference type="SUPFAM" id="SSF51905">
    <property type="entry name" value="FAD/NAD(P)-binding domain"/>
    <property type="match status" value="1"/>
</dbReference>
<proteinExistence type="predicted"/>
<reference evidence="2 3" key="1">
    <citation type="submission" date="2018-02" db="EMBL/GenBank/DDBJ databases">
        <title>Insights into the biology of acidophilic members of the Acidiferrobacteraceae family derived from comparative genomic analyses.</title>
        <authorList>
            <person name="Issotta F."/>
            <person name="Thyssen C."/>
            <person name="Mena C."/>
            <person name="Moya A."/>
            <person name="Bellenberg S."/>
            <person name="Sproer C."/>
            <person name="Covarrubias P.C."/>
            <person name="Sand W."/>
            <person name="Quatrini R."/>
            <person name="Vera M."/>
        </authorList>
    </citation>
    <scope>NUCLEOTIDE SEQUENCE [LARGE SCALE GENOMIC DNA]</scope>
    <source>
        <strain evidence="3">m-1</strain>
    </source>
</reference>
<evidence type="ECO:0000259" key="1">
    <source>
        <dbReference type="Pfam" id="PF07992"/>
    </source>
</evidence>
<dbReference type="Gene3D" id="3.50.50.60">
    <property type="entry name" value="FAD/NAD(P)-binding domain"/>
    <property type="match status" value="2"/>
</dbReference>
<dbReference type="RefSeq" id="WP_170132528.1">
    <property type="nucleotide sequence ID" value="NZ_PSYR01000002.1"/>
</dbReference>
<dbReference type="Pfam" id="PF07992">
    <property type="entry name" value="Pyr_redox_2"/>
    <property type="match status" value="1"/>
</dbReference>
<protein>
    <recommendedName>
        <fullName evidence="1">FAD/NAD(P)-binding domain-containing protein</fullName>
    </recommendedName>
</protein>
<evidence type="ECO:0000313" key="3">
    <source>
        <dbReference type="Proteomes" id="UP000253250"/>
    </source>
</evidence>
<dbReference type="InterPro" id="IPR036188">
    <property type="entry name" value="FAD/NAD-bd_sf"/>
</dbReference>
<evidence type="ECO:0000313" key="2">
    <source>
        <dbReference type="EMBL" id="RCN56431.1"/>
    </source>
</evidence>
<accession>A0A368HG21</accession>
<dbReference type="AlphaFoldDB" id="A0A368HG21"/>
<dbReference type="InterPro" id="IPR023753">
    <property type="entry name" value="FAD/NAD-binding_dom"/>
</dbReference>
<sequence length="122" mass="12583">MSDADFGVVTIGAGGGACPAAYVPDRGFGVVATLPALLDPAIRIVANAGVTVVERARGVRVLYMRAGKPSHTGVVMAVGRRRPVIPEGFVALDLAFDQHGIRADAAMQTGAPHIYACGDVNR</sequence>
<feature type="domain" description="FAD/NAD(P)-binding" evidence="1">
    <location>
        <begin position="42"/>
        <end position="121"/>
    </location>
</feature>
<dbReference type="Proteomes" id="UP000253250">
    <property type="component" value="Unassembled WGS sequence"/>
</dbReference>
<organism evidence="2 3">
    <name type="scientific">Acidiferrobacter thiooxydans</name>
    <dbReference type="NCBI Taxonomy" id="163359"/>
    <lineage>
        <taxon>Bacteria</taxon>
        <taxon>Pseudomonadati</taxon>
        <taxon>Pseudomonadota</taxon>
        <taxon>Gammaproteobacteria</taxon>
        <taxon>Acidiferrobacterales</taxon>
        <taxon>Acidiferrobacteraceae</taxon>
        <taxon>Acidiferrobacter</taxon>
    </lineage>
</organism>
<gene>
    <name evidence="2" type="ORF">C4900_11465</name>
</gene>
<dbReference type="GO" id="GO:0016491">
    <property type="term" value="F:oxidoreductase activity"/>
    <property type="evidence" value="ECO:0007669"/>
    <property type="project" value="InterPro"/>
</dbReference>
<comment type="caution">
    <text evidence="2">The sequence shown here is derived from an EMBL/GenBank/DDBJ whole genome shotgun (WGS) entry which is preliminary data.</text>
</comment>